<keyword evidence="3" id="KW-1185">Reference proteome</keyword>
<evidence type="ECO:0000256" key="1">
    <source>
        <dbReference type="SAM" id="Phobius"/>
    </source>
</evidence>
<proteinExistence type="predicted"/>
<keyword evidence="1" id="KW-0472">Membrane</keyword>
<feature type="transmembrane region" description="Helical" evidence="1">
    <location>
        <begin position="84"/>
        <end position="103"/>
    </location>
</feature>
<comment type="caution">
    <text evidence="2">The sequence shown here is derived from an EMBL/GenBank/DDBJ whole genome shotgun (WGS) entry which is preliminary data.</text>
</comment>
<evidence type="ECO:0000313" key="3">
    <source>
        <dbReference type="Proteomes" id="UP000683360"/>
    </source>
</evidence>
<reference evidence="2" key="1">
    <citation type="submission" date="2021-03" db="EMBL/GenBank/DDBJ databases">
        <authorList>
            <person name="Bekaert M."/>
        </authorList>
    </citation>
    <scope>NUCLEOTIDE SEQUENCE</scope>
</reference>
<dbReference type="OrthoDB" id="6168733at2759"/>
<sequence length="240" mass="27562">MIENDSRKDVFSTADELALLKLLRPSKFDDLLLANSNALDKQIDESFADGNRQKMTDFEVQSKRLACIQYGCKPGNMRSLAQDAFCFVTVIILLGNACGYTFLENLQSMIGNERRSDFSTLDELPPFKLEYFMRTNLNHEYDQADNSIVNEKRQMILKVVEASYRTDKEKTAVLRWMLTRHILAHFSSEMRSRSGLATDAEMEHEEIKPTAMTLDKKIVSLFIGYMQSNMSYPFNVADHP</sequence>
<name>A0A8S3QI00_MYTED</name>
<dbReference type="AlphaFoldDB" id="A0A8S3QI00"/>
<keyword evidence="1" id="KW-0812">Transmembrane</keyword>
<protein>
    <submittedName>
        <fullName evidence="2">Uncharacterized protein</fullName>
    </submittedName>
</protein>
<dbReference type="EMBL" id="CAJPWZ010000459">
    <property type="protein sequence ID" value="CAG2193405.1"/>
    <property type="molecule type" value="Genomic_DNA"/>
</dbReference>
<dbReference type="Proteomes" id="UP000683360">
    <property type="component" value="Unassembled WGS sequence"/>
</dbReference>
<accession>A0A8S3QI00</accession>
<keyword evidence="1" id="KW-1133">Transmembrane helix</keyword>
<organism evidence="2 3">
    <name type="scientific">Mytilus edulis</name>
    <name type="common">Blue mussel</name>
    <dbReference type="NCBI Taxonomy" id="6550"/>
    <lineage>
        <taxon>Eukaryota</taxon>
        <taxon>Metazoa</taxon>
        <taxon>Spiralia</taxon>
        <taxon>Lophotrochozoa</taxon>
        <taxon>Mollusca</taxon>
        <taxon>Bivalvia</taxon>
        <taxon>Autobranchia</taxon>
        <taxon>Pteriomorphia</taxon>
        <taxon>Mytilida</taxon>
        <taxon>Mytiloidea</taxon>
        <taxon>Mytilidae</taxon>
        <taxon>Mytilinae</taxon>
        <taxon>Mytilus</taxon>
    </lineage>
</organism>
<gene>
    <name evidence="2" type="ORF">MEDL_8443</name>
</gene>
<evidence type="ECO:0000313" key="2">
    <source>
        <dbReference type="EMBL" id="CAG2193405.1"/>
    </source>
</evidence>